<dbReference type="EMBL" id="JASATX010000003">
    <property type="protein sequence ID" value="MDI2099215.1"/>
    <property type="molecule type" value="Genomic_DNA"/>
</dbReference>
<accession>A0AAW6T5V8</accession>
<evidence type="ECO:0000259" key="2">
    <source>
        <dbReference type="Pfam" id="PF01261"/>
    </source>
</evidence>
<feature type="domain" description="Xylose isomerase-like TIM barrel" evidence="2">
    <location>
        <begin position="42"/>
        <end position="269"/>
    </location>
</feature>
<dbReference type="RefSeq" id="WP_281488994.1">
    <property type="nucleotide sequence ID" value="NZ_CP159582.1"/>
</dbReference>
<evidence type="ECO:0000256" key="1">
    <source>
        <dbReference type="ARBA" id="ARBA00023277"/>
    </source>
</evidence>
<keyword evidence="1" id="KW-0119">Carbohydrate metabolism</keyword>
<sequence length="279" mass="30774">MAALSIEQITGTNFSYQHMTFERFLDDMVALERRHLELWGIANHLYIPEFSFADARRMKAQLDERDQDVVCITPESVMYPVNLASSIPWIRESAIATLKKAADICVDLGSPLLFLTPGRGFEDESRDEAWKRSVDGIAQVAQYAASLGVDCVLEPLQRHESNLVNNSEQLAQMLAEVGEGNVGVALDTVAMATAEETVACYVKRFGDGIRHVHLIDGRPAGHMAWGDGELPLDQYLDDLADAGYSGYMTFEIFGAKNTFEPFDAHRRSLAAVESALAAA</sequence>
<dbReference type="PANTHER" id="PTHR12110:SF41">
    <property type="entry name" value="INOSOSE DEHYDRATASE"/>
    <property type="match status" value="1"/>
</dbReference>
<dbReference type="InterPro" id="IPR050312">
    <property type="entry name" value="IolE/XylAMocC-like"/>
</dbReference>
<evidence type="ECO:0000313" key="3">
    <source>
        <dbReference type="EMBL" id="MDI2099215.1"/>
    </source>
</evidence>
<dbReference type="InterPro" id="IPR036237">
    <property type="entry name" value="Xyl_isomerase-like_sf"/>
</dbReference>
<name>A0AAW6T5V8_9MICO</name>
<dbReference type="AlphaFoldDB" id="A0AAW6T5V8"/>
<dbReference type="Gene3D" id="3.20.20.150">
    <property type="entry name" value="Divalent-metal-dependent TIM barrel enzymes"/>
    <property type="match status" value="1"/>
</dbReference>
<dbReference type="GO" id="GO:0016853">
    <property type="term" value="F:isomerase activity"/>
    <property type="evidence" value="ECO:0007669"/>
    <property type="project" value="UniProtKB-KW"/>
</dbReference>
<protein>
    <submittedName>
        <fullName evidence="3">Sugar phosphate isomerase/epimerase family protein</fullName>
    </submittedName>
</protein>
<gene>
    <name evidence="3" type="ORF">QF206_09605</name>
</gene>
<dbReference type="InterPro" id="IPR013022">
    <property type="entry name" value="Xyl_isomerase-like_TIM-brl"/>
</dbReference>
<dbReference type="Proteomes" id="UP001321506">
    <property type="component" value="Unassembled WGS sequence"/>
</dbReference>
<evidence type="ECO:0000313" key="4">
    <source>
        <dbReference type="Proteomes" id="UP001321506"/>
    </source>
</evidence>
<dbReference type="PANTHER" id="PTHR12110">
    <property type="entry name" value="HYDROXYPYRUVATE ISOMERASE"/>
    <property type="match status" value="1"/>
</dbReference>
<dbReference type="Pfam" id="PF01261">
    <property type="entry name" value="AP_endonuc_2"/>
    <property type="match status" value="1"/>
</dbReference>
<organism evidence="3 4">
    <name type="scientific">Ruicaihuangia caeni</name>
    <dbReference type="NCBI Taxonomy" id="3042517"/>
    <lineage>
        <taxon>Bacteria</taxon>
        <taxon>Bacillati</taxon>
        <taxon>Actinomycetota</taxon>
        <taxon>Actinomycetes</taxon>
        <taxon>Micrococcales</taxon>
        <taxon>Microbacteriaceae</taxon>
        <taxon>Ruicaihuangia</taxon>
    </lineage>
</organism>
<keyword evidence="3" id="KW-0413">Isomerase</keyword>
<proteinExistence type="predicted"/>
<dbReference type="SUPFAM" id="SSF51658">
    <property type="entry name" value="Xylose isomerase-like"/>
    <property type="match status" value="1"/>
</dbReference>
<reference evidence="3 4" key="1">
    <citation type="submission" date="2023-04" db="EMBL/GenBank/DDBJ databases">
        <title>Klugiella caeni sp. nov. isolated from the sludge of biochemical tank.</title>
        <authorList>
            <person name="Geng K."/>
        </authorList>
    </citation>
    <scope>NUCLEOTIDE SEQUENCE [LARGE SCALE GENOMIC DNA]</scope>
    <source>
        <strain evidence="3 4">YN-L-19</strain>
    </source>
</reference>
<comment type="caution">
    <text evidence="3">The sequence shown here is derived from an EMBL/GenBank/DDBJ whole genome shotgun (WGS) entry which is preliminary data.</text>
</comment>
<keyword evidence="4" id="KW-1185">Reference proteome</keyword>